<comment type="caution">
    <text evidence="1">The sequence shown here is derived from an EMBL/GenBank/DDBJ whole genome shotgun (WGS) entry which is preliminary data.</text>
</comment>
<proteinExistence type="predicted"/>
<gene>
    <name evidence="1" type="ORF">FBEOM_10324</name>
</gene>
<accession>A0A9P5DUE8</accession>
<evidence type="ECO:0000313" key="2">
    <source>
        <dbReference type="Proteomes" id="UP000730481"/>
    </source>
</evidence>
<reference evidence="1" key="1">
    <citation type="journal article" date="2017" name="Mycologia">
        <title>Fusarium algeriense, sp. nov., a novel toxigenic crown rot pathogen of durum wheat from Algeria is nested in the Fusarium burgessii species complex.</title>
        <authorList>
            <person name="Laraba I."/>
            <person name="Keddad A."/>
            <person name="Boureghda H."/>
            <person name="Abdallah N."/>
            <person name="Vaughan M.M."/>
            <person name="Proctor R.H."/>
            <person name="Busman M."/>
            <person name="O'Donnell K."/>
        </authorList>
    </citation>
    <scope>NUCLEOTIDE SEQUENCE</scope>
    <source>
        <strain evidence="1">NRRL 25174</strain>
    </source>
</reference>
<dbReference type="AlphaFoldDB" id="A0A9P5DUE8"/>
<dbReference type="OrthoDB" id="5069382at2759"/>
<dbReference type="EMBL" id="PVQB02000530">
    <property type="protein sequence ID" value="KAF4335830.1"/>
    <property type="molecule type" value="Genomic_DNA"/>
</dbReference>
<protein>
    <submittedName>
        <fullName evidence="1">Uncharacterized protein</fullName>
    </submittedName>
</protein>
<reference evidence="1" key="2">
    <citation type="submission" date="2020-02" db="EMBL/GenBank/DDBJ databases">
        <title>Identification and distribution of gene clusters putatively required for synthesis of sphingolipid metabolism inhibitors in phylogenetically diverse species of the filamentous fungus Fusarium.</title>
        <authorList>
            <person name="Kim H.-S."/>
            <person name="Busman M."/>
            <person name="Brown D.W."/>
            <person name="Divon H."/>
            <person name="Uhlig S."/>
            <person name="Proctor R.H."/>
        </authorList>
    </citation>
    <scope>NUCLEOTIDE SEQUENCE</scope>
    <source>
        <strain evidence="1">NRRL 25174</strain>
    </source>
</reference>
<sequence>MAPTRNTLSINPYILHWVLEECDLLESFIFIAGSDKEITPEILTKALRKSQSTLRHVEYFWDSGTVFDPSEIPGSFRDFGRLKTLVLGGPSLSLEFSRWPRPTGTMDSKCLYAVALVELLPPSISEVTIDLQHLHGSMYVALRTLGQAKQAGSFPELRSVLLSNFDTNKVSYTSEDLQDLSERYNITFRPETKSVFPDPPEISHTARMPVPLPSMVVRRSRFPTALVELETDESDNEGGLIRLVSLESTESP</sequence>
<dbReference type="Proteomes" id="UP000730481">
    <property type="component" value="Unassembled WGS sequence"/>
</dbReference>
<name>A0A9P5DUE8_9HYPO</name>
<evidence type="ECO:0000313" key="1">
    <source>
        <dbReference type="EMBL" id="KAF4335830.1"/>
    </source>
</evidence>
<keyword evidence="2" id="KW-1185">Reference proteome</keyword>
<organism evidence="1 2">
    <name type="scientific">Fusarium beomiforme</name>
    <dbReference type="NCBI Taxonomy" id="44412"/>
    <lineage>
        <taxon>Eukaryota</taxon>
        <taxon>Fungi</taxon>
        <taxon>Dikarya</taxon>
        <taxon>Ascomycota</taxon>
        <taxon>Pezizomycotina</taxon>
        <taxon>Sordariomycetes</taxon>
        <taxon>Hypocreomycetidae</taxon>
        <taxon>Hypocreales</taxon>
        <taxon>Nectriaceae</taxon>
        <taxon>Fusarium</taxon>
        <taxon>Fusarium burgessii species complex</taxon>
    </lineage>
</organism>